<gene>
    <name evidence="1" type="ORF">KI387_003265</name>
</gene>
<evidence type="ECO:0000313" key="1">
    <source>
        <dbReference type="EMBL" id="KAH9331157.1"/>
    </source>
</evidence>
<organism evidence="1 2">
    <name type="scientific">Taxus chinensis</name>
    <name type="common">Chinese yew</name>
    <name type="synonym">Taxus wallichiana var. chinensis</name>
    <dbReference type="NCBI Taxonomy" id="29808"/>
    <lineage>
        <taxon>Eukaryota</taxon>
        <taxon>Viridiplantae</taxon>
        <taxon>Streptophyta</taxon>
        <taxon>Embryophyta</taxon>
        <taxon>Tracheophyta</taxon>
        <taxon>Spermatophyta</taxon>
        <taxon>Pinopsida</taxon>
        <taxon>Pinidae</taxon>
        <taxon>Conifers II</taxon>
        <taxon>Cupressales</taxon>
        <taxon>Taxaceae</taxon>
        <taxon>Taxus</taxon>
    </lineage>
</organism>
<evidence type="ECO:0000313" key="2">
    <source>
        <dbReference type="Proteomes" id="UP000824469"/>
    </source>
</evidence>
<keyword evidence="2" id="KW-1185">Reference proteome</keyword>
<comment type="caution">
    <text evidence="1">The sequence shown here is derived from an EMBL/GenBank/DDBJ whole genome shotgun (WGS) entry which is preliminary data.</text>
</comment>
<proteinExistence type="predicted"/>
<sequence length="54" mass="5959">LVGSASTLHALPNDDNIVKNIASLNESDLGWLNNDWENMTQSNCNGFVNNIIRD</sequence>
<dbReference type="AlphaFoldDB" id="A0AA38H0N1"/>
<protein>
    <submittedName>
        <fullName evidence="1">Uncharacterized protein</fullName>
    </submittedName>
</protein>
<name>A0AA38H0N1_TAXCH</name>
<feature type="non-terminal residue" evidence="1">
    <location>
        <position position="1"/>
    </location>
</feature>
<dbReference type="EMBL" id="JAHRHJ020000001">
    <property type="protein sequence ID" value="KAH9331157.1"/>
    <property type="molecule type" value="Genomic_DNA"/>
</dbReference>
<dbReference type="Proteomes" id="UP000824469">
    <property type="component" value="Unassembled WGS sequence"/>
</dbReference>
<reference evidence="1 2" key="1">
    <citation type="journal article" date="2021" name="Nat. Plants">
        <title>The Taxus genome provides insights into paclitaxel biosynthesis.</title>
        <authorList>
            <person name="Xiong X."/>
            <person name="Gou J."/>
            <person name="Liao Q."/>
            <person name="Li Y."/>
            <person name="Zhou Q."/>
            <person name="Bi G."/>
            <person name="Li C."/>
            <person name="Du R."/>
            <person name="Wang X."/>
            <person name="Sun T."/>
            <person name="Guo L."/>
            <person name="Liang H."/>
            <person name="Lu P."/>
            <person name="Wu Y."/>
            <person name="Zhang Z."/>
            <person name="Ro D.K."/>
            <person name="Shang Y."/>
            <person name="Huang S."/>
            <person name="Yan J."/>
        </authorList>
    </citation>
    <scope>NUCLEOTIDE SEQUENCE [LARGE SCALE GENOMIC DNA]</scope>
    <source>
        <strain evidence="1">Ta-2019</strain>
    </source>
</reference>
<accession>A0AA38H0N1</accession>
<feature type="non-terminal residue" evidence="1">
    <location>
        <position position="54"/>
    </location>
</feature>